<dbReference type="PANTHER" id="PTHR42852">
    <property type="entry name" value="THIOL:DISULFIDE INTERCHANGE PROTEIN DSBE"/>
    <property type="match status" value="1"/>
</dbReference>
<keyword evidence="5" id="KW-0676">Redox-active center</keyword>
<evidence type="ECO:0000256" key="4">
    <source>
        <dbReference type="ARBA" id="ARBA00023157"/>
    </source>
</evidence>
<evidence type="ECO:0000313" key="8">
    <source>
        <dbReference type="Proteomes" id="UP000199088"/>
    </source>
</evidence>
<gene>
    <name evidence="7" type="ORF">SAMN05660199_00021</name>
</gene>
<dbReference type="AlphaFoldDB" id="A0A1H0BH34"/>
<keyword evidence="3" id="KW-0812">Transmembrane</keyword>
<dbReference type="InterPro" id="IPR036249">
    <property type="entry name" value="Thioredoxin-like_sf"/>
</dbReference>
<dbReference type="InterPro" id="IPR013766">
    <property type="entry name" value="Thioredoxin_domain"/>
</dbReference>
<comment type="subcellular location">
    <subcellularLocation>
        <location evidence="1">Cell envelope</location>
    </subcellularLocation>
</comment>
<dbReference type="Proteomes" id="UP000199088">
    <property type="component" value="Unassembled WGS sequence"/>
</dbReference>
<evidence type="ECO:0000259" key="6">
    <source>
        <dbReference type="PROSITE" id="PS51352"/>
    </source>
</evidence>
<dbReference type="GO" id="GO:0016209">
    <property type="term" value="F:antioxidant activity"/>
    <property type="evidence" value="ECO:0007669"/>
    <property type="project" value="InterPro"/>
</dbReference>
<dbReference type="GO" id="GO:0016491">
    <property type="term" value="F:oxidoreductase activity"/>
    <property type="evidence" value="ECO:0007669"/>
    <property type="project" value="InterPro"/>
</dbReference>
<dbReference type="RefSeq" id="WP_091237683.1">
    <property type="nucleotide sequence ID" value="NZ_FNIR01000001.1"/>
</dbReference>
<feature type="domain" description="Thioredoxin" evidence="6">
    <location>
        <begin position="32"/>
        <end position="170"/>
    </location>
</feature>
<dbReference type="InterPro" id="IPR050553">
    <property type="entry name" value="Thioredoxin_ResA/DsbE_sf"/>
</dbReference>
<name>A0A1H0BH34_9ACTN</name>
<evidence type="ECO:0000256" key="5">
    <source>
        <dbReference type="ARBA" id="ARBA00023284"/>
    </source>
</evidence>
<evidence type="ECO:0000256" key="1">
    <source>
        <dbReference type="ARBA" id="ARBA00004196"/>
    </source>
</evidence>
<dbReference type="PROSITE" id="PS00194">
    <property type="entry name" value="THIOREDOXIN_1"/>
    <property type="match status" value="1"/>
</dbReference>
<keyword evidence="8" id="KW-1185">Reference proteome</keyword>
<dbReference type="GO" id="GO:0017004">
    <property type="term" value="P:cytochrome complex assembly"/>
    <property type="evidence" value="ECO:0007669"/>
    <property type="project" value="UniProtKB-KW"/>
</dbReference>
<dbReference type="STRING" id="1052260.SAMN05660199_00021"/>
<reference evidence="8" key="1">
    <citation type="submission" date="2016-10" db="EMBL/GenBank/DDBJ databases">
        <authorList>
            <person name="Varghese N."/>
            <person name="Submissions S."/>
        </authorList>
    </citation>
    <scope>NUCLEOTIDE SEQUENCE [LARGE SCALE GENOMIC DNA]</scope>
    <source>
        <strain evidence="8">DSM 45843</strain>
    </source>
</reference>
<dbReference type="CDD" id="cd02966">
    <property type="entry name" value="TlpA_like_family"/>
    <property type="match status" value="1"/>
</dbReference>
<dbReference type="EMBL" id="FNIR01000001">
    <property type="protein sequence ID" value="SDN44942.1"/>
    <property type="molecule type" value="Genomic_DNA"/>
</dbReference>
<organism evidence="7 8">
    <name type="scientific">Klenkia soli</name>
    <dbReference type="NCBI Taxonomy" id="1052260"/>
    <lineage>
        <taxon>Bacteria</taxon>
        <taxon>Bacillati</taxon>
        <taxon>Actinomycetota</taxon>
        <taxon>Actinomycetes</taxon>
        <taxon>Geodermatophilales</taxon>
        <taxon>Geodermatophilaceae</taxon>
        <taxon>Klenkia</taxon>
    </lineage>
</organism>
<dbReference type="SUPFAM" id="SSF52833">
    <property type="entry name" value="Thioredoxin-like"/>
    <property type="match status" value="1"/>
</dbReference>
<sequence>MRAAVGLLAAVAVLTGCTGGLEATPRGEVIPVADREPAPEVGGELVGGGTLDPTATAGVVTVVNFWGSWCGPCRVEVPELQGIADAHPEVAVVGVDLRDQEQFAQAFLDEQGITYPSVHDPSGELAAAFAAWPATQTPSTVVIDADGLVAAAYSGPVTAADLQRALDQLD</sequence>
<dbReference type="Pfam" id="PF00578">
    <property type="entry name" value="AhpC-TSA"/>
    <property type="match status" value="1"/>
</dbReference>
<keyword evidence="2" id="KW-0201">Cytochrome c-type biogenesis</keyword>
<keyword evidence="4" id="KW-1015">Disulfide bond</keyword>
<dbReference type="InterPro" id="IPR000866">
    <property type="entry name" value="AhpC/TSA"/>
</dbReference>
<dbReference type="GO" id="GO:0030313">
    <property type="term" value="C:cell envelope"/>
    <property type="evidence" value="ECO:0007669"/>
    <property type="project" value="UniProtKB-SubCell"/>
</dbReference>
<dbReference type="PROSITE" id="PS51352">
    <property type="entry name" value="THIOREDOXIN_2"/>
    <property type="match status" value="1"/>
</dbReference>
<evidence type="ECO:0000256" key="3">
    <source>
        <dbReference type="ARBA" id="ARBA00022968"/>
    </source>
</evidence>
<dbReference type="InterPro" id="IPR017937">
    <property type="entry name" value="Thioredoxin_CS"/>
</dbReference>
<dbReference type="PANTHER" id="PTHR42852:SF6">
    <property type="entry name" value="THIOL:DISULFIDE INTERCHANGE PROTEIN DSBE"/>
    <property type="match status" value="1"/>
</dbReference>
<protein>
    <submittedName>
        <fullName evidence="7">Peroxiredoxin</fullName>
    </submittedName>
</protein>
<keyword evidence="3" id="KW-0735">Signal-anchor</keyword>
<dbReference type="Gene3D" id="3.40.30.10">
    <property type="entry name" value="Glutaredoxin"/>
    <property type="match status" value="1"/>
</dbReference>
<accession>A0A1H0BH34</accession>
<proteinExistence type="predicted"/>
<dbReference type="PROSITE" id="PS51257">
    <property type="entry name" value="PROKAR_LIPOPROTEIN"/>
    <property type="match status" value="1"/>
</dbReference>
<evidence type="ECO:0000313" key="7">
    <source>
        <dbReference type="EMBL" id="SDN44942.1"/>
    </source>
</evidence>
<evidence type="ECO:0000256" key="2">
    <source>
        <dbReference type="ARBA" id="ARBA00022748"/>
    </source>
</evidence>